<keyword evidence="1" id="KW-0812">Transmembrane</keyword>
<keyword evidence="2" id="KW-0830">Ubiquinone</keyword>
<feature type="transmembrane region" description="Helical" evidence="1">
    <location>
        <begin position="102"/>
        <end position="121"/>
    </location>
</feature>
<feature type="transmembrane region" description="Helical" evidence="1">
    <location>
        <begin position="38"/>
        <end position="55"/>
    </location>
</feature>
<gene>
    <name evidence="2" type="ORF">ASZ90_017684</name>
</gene>
<sequence length="176" mass="18364">MLEFSAFSLNDAVFIAIAGITVTAALGVVLFRNIIYSALSLVLAFLGVAAIYFQLNAGFLGVIQILVYAGAISVLIIFAIMLVMNRPAGRTNLTSPRTREAFAGGTITIMMLTALIAAIGLSDWPKKVLSSGADDTVGILAELMLGDYVIAFEAAAILLLVAVVGAIILAKGVENK</sequence>
<accession>A0A0W8E8D2</accession>
<evidence type="ECO:0000256" key="1">
    <source>
        <dbReference type="SAM" id="Phobius"/>
    </source>
</evidence>
<evidence type="ECO:0000313" key="2">
    <source>
        <dbReference type="EMBL" id="KUG04895.1"/>
    </source>
</evidence>
<dbReference type="GO" id="GO:0008137">
    <property type="term" value="F:NADH dehydrogenase (ubiquinone) activity"/>
    <property type="evidence" value="ECO:0007669"/>
    <property type="project" value="InterPro"/>
</dbReference>
<organism evidence="2">
    <name type="scientific">hydrocarbon metagenome</name>
    <dbReference type="NCBI Taxonomy" id="938273"/>
    <lineage>
        <taxon>unclassified sequences</taxon>
        <taxon>metagenomes</taxon>
        <taxon>ecological metagenomes</taxon>
    </lineage>
</organism>
<dbReference type="EMBL" id="LNQE01001836">
    <property type="protein sequence ID" value="KUG04895.1"/>
    <property type="molecule type" value="Genomic_DNA"/>
</dbReference>
<keyword evidence="1" id="KW-0472">Membrane</keyword>
<dbReference type="InterPro" id="IPR001457">
    <property type="entry name" value="NADH_UbQ/plastoQ_OxRdtase_su6"/>
</dbReference>
<dbReference type="InterPro" id="IPR042106">
    <property type="entry name" value="Nuo/plastoQ_OxRdtase_6_NuoJ"/>
</dbReference>
<dbReference type="Gene3D" id="1.20.120.1200">
    <property type="entry name" value="NADH-ubiquinone/plastoquinone oxidoreductase chain 6, subunit NuoJ"/>
    <property type="match status" value="1"/>
</dbReference>
<dbReference type="AlphaFoldDB" id="A0A0W8E8D2"/>
<feature type="transmembrane region" description="Helical" evidence="1">
    <location>
        <begin position="61"/>
        <end position="82"/>
    </location>
</feature>
<reference evidence="2" key="1">
    <citation type="journal article" date="2015" name="Proc. Natl. Acad. Sci. U.S.A.">
        <title>Networks of energetic and metabolic interactions define dynamics in microbial communities.</title>
        <authorList>
            <person name="Embree M."/>
            <person name="Liu J.K."/>
            <person name="Al-Bassam M.M."/>
            <person name="Zengler K."/>
        </authorList>
    </citation>
    <scope>NUCLEOTIDE SEQUENCE</scope>
</reference>
<dbReference type="PANTHER" id="PTHR33269">
    <property type="entry name" value="NADH-UBIQUINONE OXIDOREDUCTASE CHAIN 6"/>
    <property type="match status" value="1"/>
</dbReference>
<comment type="caution">
    <text evidence="2">The sequence shown here is derived from an EMBL/GenBank/DDBJ whole genome shotgun (WGS) entry which is preliminary data.</text>
</comment>
<keyword evidence="1" id="KW-1133">Transmembrane helix</keyword>
<feature type="transmembrane region" description="Helical" evidence="1">
    <location>
        <begin position="148"/>
        <end position="170"/>
    </location>
</feature>
<dbReference type="Pfam" id="PF00499">
    <property type="entry name" value="Oxidored_q3"/>
    <property type="match status" value="1"/>
</dbReference>
<proteinExistence type="predicted"/>
<dbReference type="EC" id="1.6.5.3" evidence="2"/>
<keyword evidence="2" id="KW-0560">Oxidoreductase</keyword>
<feature type="transmembrane region" description="Helical" evidence="1">
    <location>
        <begin position="12"/>
        <end position="31"/>
    </location>
</feature>
<dbReference type="GO" id="GO:0016491">
    <property type="term" value="F:oxidoreductase activity"/>
    <property type="evidence" value="ECO:0007669"/>
    <property type="project" value="UniProtKB-KW"/>
</dbReference>
<dbReference type="PANTHER" id="PTHR33269:SF17">
    <property type="entry name" value="NADH-UBIQUINONE OXIDOREDUCTASE CHAIN 6"/>
    <property type="match status" value="1"/>
</dbReference>
<name>A0A0W8E8D2_9ZZZZ</name>
<protein>
    <submittedName>
        <fullName evidence="2">Nadh-ubiquinone oxidoreductase chain j</fullName>
        <ecNumber evidence="2">1.6.5.3</ecNumber>
    </submittedName>
</protein>